<gene>
    <name evidence="2" type="ORF">BOKJ2_LOCUS2521</name>
</gene>
<keyword evidence="1" id="KW-0732">Signal</keyword>
<proteinExistence type="predicted"/>
<evidence type="ECO:0000256" key="1">
    <source>
        <dbReference type="SAM" id="SignalP"/>
    </source>
</evidence>
<evidence type="ECO:0000313" key="2">
    <source>
        <dbReference type="EMBL" id="CAD5209120.1"/>
    </source>
</evidence>
<dbReference type="EMBL" id="CAJFCW020000002">
    <property type="protein sequence ID" value="CAG9088524.1"/>
    <property type="molecule type" value="Genomic_DNA"/>
</dbReference>
<organism evidence="2 3">
    <name type="scientific">Bursaphelenchus okinawaensis</name>
    <dbReference type="NCBI Taxonomy" id="465554"/>
    <lineage>
        <taxon>Eukaryota</taxon>
        <taxon>Metazoa</taxon>
        <taxon>Ecdysozoa</taxon>
        <taxon>Nematoda</taxon>
        <taxon>Chromadorea</taxon>
        <taxon>Rhabditida</taxon>
        <taxon>Tylenchina</taxon>
        <taxon>Tylenchomorpha</taxon>
        <taxon>Aphelenchoidea</taxon>
        <taxon>Aphelenchoididae</taxon>
        <taxon>Bursaphelenchus</taxon>
    </lineage>
</organism>
<dbReference type="EMBL" id="CAJFDH010000002">
    <property type="protein sequence ID" value="CAD5209120.1"/>
    <property type="molecule type" value="Genomic_DNA"/>
</dbReference>
<protein>
    <submittedName>
        <fullName evidence="2">Uncharacterized protein</fullName>
    </submittedName>
</protein>
<comment type="caution">
    <text evidence="2">The sequence shown here is derived from an EMBL/GenBank/DDBJ whole genome shotgun (WGS) entry which is preliminary data.</text>
</comment>
<feature type="chain" id="PRO_5035594592" evidence="1">
    <location>
        <begin position="20"/>
        <end position="189"/>
    </location>
</feature>
<reference evidence="2" key="1">
    <citation type="submission" date="2020-09" db="EMBL/GenBank/DDBJ databases">
        <authorList>
            <person name="Kikuchi T."/>
        </authorList>
    </citation>
    <scope>NUCLEOTIDE SEQUENCE</scope>
    <source>
        <strain evidence="2">SH1</strain>
    </source>
</reference>
<sequence length="189" mass="22727">MRWPLYLVLILCSLHNTIAKYAWKKSVRRRQLEDTPLLEFQTELSFHANESYVDRRTEVIYLGRHDCIEARFRVEGKRTRLRVYTCHMATGGICSMDMYRSDTGAHFCHQFHAWYKMPQPYSLYVQIERRPRRFKDMEAERHYKRRRRGRAATRSVAEFEFTGQKKCSQTCKQDVDDDTGFTTQLPQWV</sequence>
<name>A0A811K0V7_9BILA</name>
<dbReference type="AlphaFoldDB" id="A0A811K0V7"/>
<keyword evidence="3" id="KW-1185">Reference proteome</keyword>
<accession>A0A811K0V7</accession>
<feature type="signal peptide" evidence="1">
    <location>
        <begin position="1"/>
        <end position="19"/>
    </location>
</feature>
<dbReference type="Proteomes" id="UP000614601">
    <property type="component" value="Unassembled WGS sequence"/>
</dbReference>
<dbReference type="OrthoDB" id="5852363at2759"/>
<dbReference type="Proteomes" id="UP000783686">
    <property type="component" value="Unassembled WGS sequence"/>
</dbReference>
<evidence type="ECO:0000313" key="3">
    <source>
        <dbReference type="Proteomes" id="UP000614601"/>
    </source>
</evidence>